<dbReference type="GO" id="GO:0005829">
    <property type="term" value="C:cytosol"/>
    <property type="evidence" value="ECO:0007669"/>
    <property type="project" value="TreeGrafter"/>
</dbReference>
<evidence type="ECO:0000313" key="2">
    <source>
        <dbReference type="EMBL" id="KRG20394.1"/>
    </source>
</evidence>
<keyword evidence="1" id="KW-0698">rRNA processing</keyword>
<feature type="binding site" evidence="1">
    <location>
        <position position="165"/>
    </location>
    <ligand>
        <name>S-adenosyl-L-methionine</name>
        <dbReference type="ChEBI" id="CHEBI:59789"/>
    </ligand>
</feature>
<feature type="binding site" evidence="1">
    <location>
        <position position="118"/>
    </location>
    <ligand>
        <name>S-adenosyl-L-methionine</name>
        <dbReference type="ChEBI" id="CHEBI:59789"/>
    </ligand>
</feature>
<dbReference type="EC" id="2.1.1.266" evidence="1"/>
<evidence type="ECO:0000313" key="3">
    <source>
        <dbReference type="EMBL" id="MCS5711702.1"/>
    </source>
</evidence>
<gene>
    <name evidence="1 2" type="primary">rlmJ</name>
    <name evidence="3" type="ORF">HT99x_009665</name>
    <name evidence="2" type="ORF">HT99x_02490</name>
</gene>
<accession>A0A0Q9YSG2</accession>
<comment type="catalytic activity">
    <reaction evidence="1">
        <text>adenosine(2030) in 23S rRNA + S-adenosyl-L-methionine = N(6)-methyladenosine(2030) in 23S rRNA + S-adenosyl-L-homocysteine + H(+)</text>
        <dbReference type="Rhea" id="RHEA:43736"/>
        <dbReference type="Rhea" id="RHEA-COMP:10668"/>
        <dbReference type="Rhea" id="RHEA-COMP:10669"/>
        <dbReference type="ChEBI" id="CHEBI:15378"/>
        <dbReference type="ChEBI" id="CHEBI:57856"/>
        <dbReference type="ChEBI" id="CHEBI:59789"/>
        <dbReference type="ChEBI" id="CHEBI:74411"/>
        <dbReference type="ChEBI" id="CHEBI:74449"/>
        <dbReference type="EC" id="2.1.1.266"/>
    </reaction>
</comment>
<dbReference type="Gene3D" id="3.40.50.150">
    <property type="entry name" value="Vaccinia Virus protein VP39"/>
    <property type="match status" value="1"/>
</dbReference>
<dbReference type="STRING" id="295108.HT99x_02490"/>
<comment type="caution">
    <text evidence="2">The sequence shown here is derived from an EMBL/GenBank/DDBJ whole genome shotgun (WGS) entry which is preliminary data.</text>
</comment>
<reference evidence="2" key="1">
    <citation type="submission" date="2015-09" db="EMBL/GenBank/DDBJ databases">
        <title>Draft Genome Sequences of Two Novel Amoeba-resistant Intranuclear Bacteria, Candidatus Berkiella cookevillensis and Candidatus Berkiella aquae.</title>
        <authorList>
            <person name="Mehari Y.T."/>
            <person name="Arivett B.A."/>
            <person name="Farone A.L."/>
            <person name="Gunderson J.H."/>
            <person name="Farone M.B."/>
        </authorList>
    </citation>
    <scope>NUCLEOTIDE SEQUENCE [LARGE SCALE GENOMIC DNA]</scope>
    <source>
        <strain evidence="2">HT99</strain>
    </source>
</reference>
<feature type="active site" description="Proton acceptor" evidence="1">
    <location>
        <position position="165"/>
    </location>
</feature>
<dbReference type="PANTHER" id="PTHR37426">
    <property type="entry name" value="RIBOSOMAL RNA LARGE SUBUNIT METHYLTRANSFERASE J"/>
    <property type="match status" value="1"/>
</dbReference>
<evidence type="ECO:0000256" key="1">
    <source>
        <dbReference type="HAMAP-Rule" id="MF_00934"/>
    </source>
</evidence>
<dbReference type="InterPro" id="IPR007473">
    <property type="entry name" value="RlmJ"/>
</dbReference>
<dbReference type="OrthoDB" id="9791274at2"/>
<dbReference type="PANTHER" id="PTHR37426:SF1">
    <property type="entry name" value="RIBOSOMAL RNA LARGE SUBUNIT METHYLTRANSFERASE J"/>
    <property type="match status" value="1"/>
</dbReference>
<proteinExistence type="inferred from homology"/>
<dbReference type="PATRIC" id="fig|1590043.3.peg.2538"/>
<keyword evidence="4" id="KW-1185">Reference proteome</keyword>
<dbReference type="EMBL" id="LKAJ01000012">
    <property type="protein sequence ID" value="KRG20394.1"/>
    <property type="molecule type" value="Genomic_DNA"/>
</dbReference>
<dbReference type="GO" id="GO:0003723">
    <property type="term" value="F:RNA binding"/>
    <property type="evidence" value="ECO:0007669"/>
    <property type="project" value="UniProtKB-UniRule"/>
</dbReference>
<comment type="similarity">
    <text evidence="1">Belongs to the RlmJ family.</text>
</comment>
<reference evidence="3" key="2">
    <citation type="journal article" date="2016" name="Genome Announc.">
        <title>Draft Genome Sequences of Two Novel Amoeba-Resistant Intranuclear Bacteria, 'Candidatus Berkiella cookevillensis' and 'Candidatus Berkiella aquae'.</title>
        <authorList>
            <person name="Mehari Y.T."/>
            <person name="Arivett B.A."/>
            <person name="Farone A.L."/>
            <person name="Gunderson J.H."/>
            <person name="Farone M.B."/>
        </authorList>
    </citation>
    <scope>NUCLEOTIDE SEQUENCE</scope>
    <source>
        <strain evidence="3">HT99</strain>
    </source>
</reference>
<dbReference type="InterPro" id="IPR029063">
    <property type="entry name" value="SAM-dependent_MTases_sf"/>
</dbReference>
<sequence>MFSYLHRYHAGCFADIHKHLVLLGILQSLQKKATPFCVLDSHAGEGVYDLNSVESRKTAEHLQGIHKLWNIKEPIDLVKDFLEIVGSYNKVGEHRYYPGSPAIMSQMLRSHDVGIFVEKHPQAITALRAFSRRQNKKIRVHERDSLEAIKALVPFTEKRGLIFIDPSYEVKTEYVSIIETVQSAYQRFTQGIFAVWYPILTEGYHENLLRQLKKTGIKEIFQCEWSPHPEEPQGMIGSGMVIINSPWQLDVSLENTFKSLNKTLFTHGQYKQGWLYV</sequence>
<comment type="function">
    <text evidence="1">Specifically methylates the adenine in position 2030 of 23S rRNA.</text>
</comment>
<feature type="site" description="Interaction with substrate rRNA" evidence="1">
    <location>
        <position position="4"/>
    </location>
</feature>
<dbReference type="SUPFAM" id="SSF53335">
    <property type="entry name" value="S-adenosyl-L-methionine-dependent methyltransferases"/>
    <property type="match status" value="1"/>
</dbReference>
<keyword evidence="1 2" id="KW-0808">Transferase</keyword>
<dbReference type="GO" id="GO:0070475">
    <property type="term" value="P:rRNA base methylation"/>
    <property type="evidence" value="ECO:0007669"/>
    <property type="project" value="UniProtKB-UniRule"/>
</dbReference>
<organism evidence="2">
    <name type="scientific">Candidatus Berkiella aquae</name>
    <dbReference type="NCBI Taxonomy" id="295108"/>
    <lineage>
        <taxon>Bacteria</taxon>
        <taxon>Pseudomonadati</taxon>
        <taxon>Pseudomonadota</taxon>
        <taxon>Gammaproteobacteria</taxon>
        <taxon>Candidatus Berkiellales</taxon>
        <taxon>Candidatus Berkiellaceae</taxon>
        <taxon>Candidatus Berkiella</taxon>
    </lineage>
</organism>
<keyword evidence="1" id="KW-0949">S-adenosyl-L-methionine</keyword>
<feature type="binding site" evidence="1">
    <location>
        <position position="42"/>
    </location>
    <ligand>
        <name>S-adenosyl-L-methionine</name>
        <dbReference type="ChEBI" id="CHEBI:59789"/>
    </ligand>
</feature>
<dbReference type="HAMAP" id="MF_00934">
    <property type="entry name" value="23SrRNA_methyltr_J"/>
    <property type="match status" value="1"/>
</dbReference>
<keyword evidence="1 2" id="KW-0489">Methyltransferase</keyword>
<dbReference type="GO" id="GO:0036307">
    <property type="term" value="F:23S rRNA (adenine(2030)-N(6))-methyltransferase activity"/>
    <property type="evidence" value="ECO:0007669"/>
    <property type="project" value="UniProtKB-UniRule"/>
</dbReference>
<evidence type="ECO:0000313" key="4">
    <source>
        <dbReference type="Proteomes" id="UP000051497"/>
    </source>
</evidence>
<dbReference type="RefSeq" id="WP_075067104.1">
    <property type="nucleotide sequence ID" value="NZ_LKAJ02000001.1"/>
</dbReference>
<feature type="binding site" evidence="1">
    <location>
        <begin position="144"/>
        <end position="145"/>
    </location>
    <ligand>
        <name>S-adenosyl-L-methionine</name>
        <dbReference type="ChEBI" id="CHEBI:59789"/>
    </ligand>
</feature>
<feature type="binding site" evidence="1">
    <location>
        <position position="100"/>
    </location>
    <ligand>
        <name>S-adenosyl-L-methionine</name>
        <dbReference type="ChEBI" id="CHEBI:59789"/>
    </ligand>
</feature>
<protein>
    <recommendedName>
        <fullName evidence="1">Ribosomal RNA large subunit methyltransferase J</fullName>
        <ecNumber evidence="1">2.1.1.266</ecNumber>
    </recommendedName>
    <alternativeName>
        <fullName evidence="1">23S rRNA (adenine(2030)-N6)-methyltransferase</fullName>
    </alternativeName>
    <alternativeName>
        <fullName evidence="1">23S rRNA m6A2030 methyltransferase</fullName>
    </alternativeName>
</protein>
<dbReference type="Proteomes" id="UP000051497">
    <property type="component" value="Unassembled WGS sequence"/>
</dbReference>
<dbReference type="EMBL" id="LKAJ02000001">
    <property type="protein sequence ID" value="MCS5711702.1"/>
    <property type="molecule type" value="Genomic_DNA"/>
</dbReference>
<name>A0A0Q9YSG2_9GAMM</name>
<dbReference type="Pfam" id="PF04378">
    <property type="entry name" value="RsmJ"/>
    <property type="match status" value="1"/>
</dbReference>
<dbReference type="AlphaFoldDB" id="A0A0Q9YSG2"/>
<comment type="subunit">
    <text evidence="1">Monomer.</text>
</comment>
<reference evidence="3" key="3">
    <citation type="submission" date="2021-06" db="EMBL/GenBank/DDBJ databases">
        <title>Genomic Description and Analysis of Intracellular Bacteria, Candidatus Berkiella cookevillensis and Candidatus Berkiella aquae.</title>
        <authorList>
            <person name="Kidane D.T."/>
            <person name="Mehari Y.T."/>
            <person name="Rice F.C."/>
            <person name="Arivett B.A."/>
            <person name="Farone A.L."/>
            <person name="Berk S.G."/>
            <person name="Farone M.B."/>
        </authorList>
    </citation>
    <scope>NUCLEOTIDE SEQUENCE</scope>
    <source>
        <strain evidence="3">HT99</strain>
    </source>
</reference>
<keyword evidence="1" id="KW-0694">RNA-binding</keyword>
<feature type="binding site" evidence="1">
    <location>
        <position position="19"/>
    </location>
    <ligand>
        <name>S-adenosyl-L-methionine</name>
        <dbReference type="ChEBI" id="CHEBI:59789"/>
    </ligand>
</feature>